<gene>
    <name evidence="1" type="ORF">EDB92DRAFT_1824118</name>
</gene>
<reference evidence="1" key="1">
    <citation type="submission" date="2022-01" db="EMBL/GenBank/DDBJ databases">
        <title>Comparative genomics reveals a dynamic genome evolution in the ectomycorrhizal milk-cap (Lactarius) mushrooms.</title>
        <authorList>
            <consortium name="DOE Joint Genome Institute"/>
            <person name="Lebreton A."/>
            <person name="Tang N."/>
            <person name="Kuo A."/>
            <person name="LaButti K."/>
            <person name="Drula E."/>
            <person name="Barry K."/>
            <person name="Clum A."/>
            <person name="Lipzen A."/>
            <person name="Mousain D."/>
            <person name="Ng V."/>
            <person name="Wang R."/>
            <person name="Wang X."/>
            <person name="Dai Y."/>
            <person name="Henrissat B."/>
            <person name="Grigoriev I.V."/>
            <person name="Guerin-Laguette A."/>
            <person name="Yu F."/>
            <person name="Martin F.M."/>
        </authorList>
    </citation>
    <scope>NUCLEOTIDE SEQUENCE</scope>
    <source>
        <strain evidence="1">QP</strain>
    </source>
</reference>
<name>A0AAD4Q1W5_9AGAM</name>
<dbReference type="EMBL" id="JAKELL010000808">
    <property type="protein sequence ID" value="KAH8976347.1"/>
    <property type="molecule type" value="Genomic_DNA"/>
</dbReference>
<evidence type="ECO:0000313" key="2">
    <source>
        <dbReference type="Proteomes" id="UP001201163"/>
    </source>
</evidence>
<keyword evidence="2" id="KW-1185">Reference proteome</keyword>
<accession>A0AAD4Q1W5</accession>
<dbReference type="Proteomes" id="UP001201163">
    <property type="component" value="Unassembled WGS sequence"/>
</dbReference>
<proteinExistence type="predicted"/>
<sequence>MSYIRMTWLPSPPAKVITGNGIEGILKPISVLAILQNVLRRSPCDALAPSIDYFFGLRLADQVWNAACSCHGADETSASTIVTCKRPLPWYKSDPVVEPPPKRVRFDPDILLDKDIVMDDLTPVNLSTGVPQLEQKTPDNQGELEAEVLAGSFATFTGPALCLVGSRRRRLDGSLYMGWWVRTLEHTEMTVTTDFEVVRWNRWVDVRCSRHHLFCTVPFASDLDTLSGCLGEGLLVTPFPTLVTLIFRLASVVNHLGRASRSVMGVSRVPFQEEFKPASLRPGDLRILTGIPTGAERRVKNR</sequence>
<dbReference type="AlphaFoldDB" id="A0AAD4Q1W5"/>
<evidence type="ECO:0000313" key="1">
    <source>
        <dbReference type="EMBL" id="KAH8976347.1"/>
    </source>
</evidence>
<protein>
    <submittedName>
        <fullName evidence="1">Uncharacterized protein</fullName>
    </submittedName>
</protein>
<comment type="caution">
    <text evidence="1">The sequence shown here is derived from an EMBL/GenBank/DDBJ whole genome shotgun (WGS) entry which is preliminary data.</text>
</comment>
<organism evidence="1 2">
    <name type="scientific">Lactarius akahatsu</name>
    <dbReference type="NCBI Taxonomy" id="416441"/>
    <lineage>
        <taxon>Eukaryota</taxon>
        <taxon>Fungi</taxon>
        <taxon>Dikarya</taxon>
        <taxon>Basidiomycota</taxon>
        <taxon>Agaricomycotina</taxon>
        <taxon>Agaricomycetes</taxon>
        <taxon>Russulales</taxon>
        <taxon>Russulaceae</taxon>
        <taxon>Lactarius</taxon>
    </lineage>
</organism>